<gene>
    <name evidence="2" type="ORF">GCM10009799_00230</name>
</gene>
<reference evidence="2 3" key="1">
    <citation type="journal article" date="2019" name="Int. J. Syst. Evol. Microbiol.">
        <title>The Global Catalogue of Microorganisms (GCM) 10K type strain sequencing project: providing services to taxonomists for standard genome sequencing and annotation.</title>
        <authorList>
            <consortium name="The Broad Institute Genomics Platform"/>
            <consortium name="The Broad Institute Genome Sequencing Center for Infectious Disease"/>
            <person name="Wu L."/>
            <person name="Ma J."/>
        </authorList>
    </citation>
    <scope>NUCLEOTIDE SEQUENCE [LARGE SCALE GENOMIC DNA]</scope>
    <source>
        <strain evidence="2 3">JCM 15313</strain>
    </source>
</reference>
<sequence>MAIEAELKARVSDVDAVRKELRQRAVEEVAVYRDTYYDWPGHELTGQGRELRVRVVERDGGRRVLLTYKAPPVDEASESKPEYETQAESPEALDAILRGLGFEHLVSLVKHCANFTFTVGARECTATLVTVPELDGTFLEVETIVGDDELQDGLATVRRVLGDLGIGDADLTTEQYTEAVMAIRR</sequence>
<dbReference type="SUPFAM" id="SSF55154">
    <property type="entry name" value="CYTH-like phosphatases"/>
    <property type="match status" value="1"/>
</dbReference>
<protein>
    <recommendedName>
        <fullName evidence="1">CYTH domain-containing protein</fullName>
    </recommendedName>
</protein>
<name>A0ABN2S259_9ACTN</name>
<dbReference type="Pfam" id="PF01928">
    <property type="entry name" value="CYTH"/>
    <property type="match status" value="1"/>
</dbReference>
<dbReference type="NCBIfam" id="TIGR00318">
    <property type="entry name" value="cyaB"/>
    <property type="match status" value="1"/>
</dbReference>
<dbReference type="PANTHER" id="PTHR21028">
    <property type="entry name" value="SI:CH211-156B7.4"/>
    <property type="match status" value="1"/>
</dbReference>
<dbReference type="PROSITE" id="PS51707">
    <property type="entry name" value="CYTH"/>
    <property type="match status" value="1"/>
</dbReference>
<dbReference type="Proteomes" id="UP001501585">
    <property type="component" value="Unassembled WGS sequence"/>
</dbReference>
<dbReference type="Gene3D" id="2.40.320.10">
    <property type="entry name" value="Hypothetical Protein Pfu-838710-001"/>
    <property type="match status" value="1"/>
</dbReference>
<proteinExistence type="predicted"/>
<organism evidence="2 3">
    <name type="scientific">Nocardiopsis rhodophaea</name>
    <dbReference type="NCBI Taxonomy" id="280238"/>
    <lineage>
        <taxon>Bacteria</taxon>
        <taxon>Bacillati</taxon>
        <taxon>Actinomycetota</taxon>
        <taxon>Actinomycetes</taxon>
        <taxon>Streptosporangiales</taxon>
        <taxon>Nocardiopsidaceae</taxon>
        <taxon>Nocardiopsis</taxon>
    </lineage>
</organism>
<evidence type="ECO:0000313" key="2">
    <source>
        <dbReference type="EMBL" id="GAA1979036.1"/>
    </source>
</evidence>
<evidence type="ECO:0000313" key="3">
    <source>
        <dbReference type="Proteomes" id="UP001501585"/>
    </source>
</evidence>
<dbReference type="RefSeq" id="WP_344159184.1">
    <property type="nucleotide sequence ID" value="NZ_BAAAPC010000001.1"/>
</dbReference>
<keyword evidence="3" id="KW-1185">Reference proteome</keyword>
<evidence type="ECO:0000259" key="1">
    <source>
        <dbReference type="PROSITE" id="PS51707"/>
    </source>
</evidence>
<accession>A0ABN2S259</accession>
<dbReference type="CDD" id="cd07890">
    <property type="entry name" value="CYTH-like_AC_IV-like"/>
    <property type="match status" value="1"/>
</dbReference>
<comment type="caution">
    <text evidence="2">The sequence shown here is derived from an EMBL/GenBank/DDBJ whole genome shotgun (WGS) entry which is preliminary data.</text>
</comment>
<dbReference type="InterPro" id="IPR008173">
    <property type="entry name" value="Adenylyl_cyclase_CyaB"/>
</dbReference>
<dbReference type="InterPro" id="IPR023577">
    <property type="entry name" value="CYTH_domain"/>
</dbReference>
<dbReference type="PANTHER" id="PTHR21028:SF2">
    <property type="entry name" value="CYTH DOMAIN-CONTAINING PROTEIN"/>
    <property type="match status" value="1"/>
</dbReference>
<dbReference type="InterPro" id="IPR033469">
    <property type="entry name" value="CYTH-like_dom_sf"/>
</dbReference>
<dbReference type="EMBL" id="BAAAPC010000001">
    <property type="protein sequence ID" value="GAA1979036.1"/>
    <property type="molecule type" value="Genomic_DNA"/>
</dbReference>
<dbReference type="SMART" id="SM01118">
    <property type="entry name" value="CYTH"/>
    <property type="match status" value="1"/>
</dbReference>
<feature type="domain" description="CYTH" evidence="1">
    <location>
        <begin position="2"/>
        <end position="182"/>
    </location>
</feature>